<dbReference type="SUPFAM" id="SSF51197">
    <property type="entry name" value="Clavaminate synthase-like"/>
    <property type="match status" value="1"/>
</dbReference>
<dbReference type="GeneID" id="63830898"/>
<dbReference type="GO" id="GO:0005737">
    <property type="term" value="C:cytoplasm"/>
    <property type="evidence" value="ECO:0007669"/>
    <property type="project" value="TreeGrafter"/>
</dbReference>
<evidence type="ECO:0000256" key="2">
    <source>
        <dbReference type="ARBA" id="ARBA00022964"/>
    </source>
</evidence>
<dbReference type="STRING" id="1314785.A0A165HEC2"/>
<reference evidence="8 9" key="1">
    <citation type="journal article" date="2016" name="Mol. Biol. Evol.">
        <title>Comparative Genomics of Early-Diverging Mushroom-Forming Fungi Provides Insights into the Origins of Lignocellulose Decay Capabilities.</title>
        <authorList>
            <person name="Nagy L.G."/>
            <person name="Riley R."/>
            <person name="Tritt A."/>
            <person name="Adam C."/>
            <person name="Daum C."/>
            <person name="Floudas D."/>
            <person name="Sun H."/>
            <person name="Yadav J.S."/>
            <person name="Pangilinan J."/>
            <person name="Larsson K.H."/>
            <person name="Matsuura K."/>
            <person name="Barry K."/>
            <person name="Labutti K."/>
            <person name="Kuo R."/>
            <person name="Ohm R.A."/>
            <person name="Bhattacharya S.S."/>
            <person name="Shirouzu T."/>
            <person name="Yoshinaga Y."/>
            <person name="Martin F.M."/>
            <person name="Grigoriev I.V."/>
            <person name="Hibbett D.S."/>
        </authorList>
    </citation>
    <scope>NUCLEOTIDE SEQUENCE [LARGE SCALE GENOMIC DNA]</scope>
    <source>
        <strain evidence="8 9">93-53</strain>
    </source>
</reference>
<dbReference type="GO" id="GO:0046872">
    <property type="term" value="F:metal ion binding"/>
    <property type="evidence" value="ECO:0007669"/>
    <property type="project" value="UniProtKB-KW"/>
</dbReference>
<keyword evidence="4 5" id="KW-0408">Iron</keyword>
<dbReference type="GO" id="GO:0005634">
    <property type="term" value="C:nucleus"/>
    <property type="evidence" value="ECO:0007669"/>
    <property type="project" value="TreeGrafter"/>
</dbReference>
<gene>
    <name evidence="8" type="ORF">LAESUDRAFT_784182</name>
</gene>
<sequence>MPAATTSVSASDVHDPASSAYKKARKRYLKSLRNRNDQVEPDWTPFRAAEKRYKARFPPPDLTNVLDLATLDASRTGEISRGGWRGRGDTVRYREIDLKLQERTSSDRKAYVFPDTPGLVLLPAFIEPAEQRRLMRWALCEQARHPNETNLDTHYILPEEGLWNKYLEVQRGLSEDENVQPRASTSGAATETLAEPPGPRKLVANEPAGKVNFSAISAEPKLPPAPSPSVHSLPVSALVPKLRWANIGWSYHWGTKQYDFSKGKGTINEEVKRVWKRAVKSVRWEEVFADGSSGGDWGEEAPDWDTWNEGYEPDAGIVNFYQTKACSYSPSTPTNMVMISILQDTLMAHVDRSEVCATSPLVSISLGCAAIFLIGGLTRDVEPMPIVLRSGDVVIMSGPACRRAYHGVPRILEGTLPPHFETRPDDEQNDWKVHEEYLRSTRININVRQVFPRGFDPPREIPSSS</sequence>
<evidence type="ECO:0000256" key="6">
    <source>
        <dbReference type="SAM" id="MobiDB-lite"/>
    </source>
</evidence>
<proteinExistence type="predicted"/>
<keyword evidence="9" id="KW-1185">Reference proteome</keyword>
<feature type="domain" description="Fe2OG dioxygenase" evidence="7">
    <location>
        <begin position="319"/>
        <end position="451"/>
    </location>
</feature>
<evidence type="ECO:0000256" key="5">
    <source>
        <dbReference type="PIRSR" id="PIRSR604574-2"/>
    </source>
</evidence>
<dbReference type="InterPro" id="IPR005123">
    <property type="entry name" value="Oxoglu/Fe-dep_dioxygenase_dom"/>
</dbReference>
<dbReference type="EMBL" id="KV427607">
    <property type="protein sequence ID" value="KZT11624.1"/>
    <property type="molecule type" value="Genomic_DNA"/>
</dbReference>
<feature type="binding site" evidence="5">
    <location>
        <position position="406"/>
    </location>
    <ligand>
        <name>Fe cation</name>
        <dbReference type="ChEBI" id="CHEBI:24875"/>
        <note>catalytic</note>
    </ligand>
</feature>
<feature type="region of interest" description="Disordered" evidence="6">
    <location>
        <begin position="174"/>
        <end position="201"/>
    </location>
</feature>
<keyword evidence="1 5" id="KW-0479">Metal-binding</keyword>
<dbReference type="InterPro" id="IPR004574">
    <property type="entry name" value="Alkb"/>
</dbReference>
<dbReference type="InterPro" id="IPR027450">
    <property type="entry name" value="AlkB-like"/>
</dbReference>
<dbReference type="GO" id="GO:0051213">
    <property type="term" value="F:dioxygenase activity"/>
    <property type="evidence" value="ECO:0007669"/>
    <property type="project" value="UniProtKB-KW"/>
</dbReference>
<dbReference type="Pfam" id="PF13532">
    <property type="entry name" value="2OG-FeII_Oxy_2"/>
    <property type="match status" value="1"/>
</dbReference>
<evidence type="ECO:0000256" key="1">
    <source>
        <dbReference type="ARBA" id="ARBA00022723"/>
    </source>
</evidence>
<evidence type="ECO:0000313" key="9">
    <source>
        <dbReference type="Proteomes" id="UP000076871"/>
    </source>
</evidence>
<dbReference type="PANTHER" id="PTHR16557">
    <property type="entry name" value="ALKYLATED DNA REPAIR PROTEIN ALKB-RELATED"/>
    <property type="match status" value="1"/>
</dbReference>
<feature type="binding site" evidence="5">
    <location>
        <position position="351"/>
    </location>
    <ligand>
        <name>Fe cation</name>
        <dbReference type="ChEBI" id="CHEBI:24875"/>
        <note>catalytic</note>
    </ligand>
</feature>
<feature type="compositionally biased region" description="Polar residues" evidence="6">
    <location>
        <begin position="1"/>
        <end position="10"/>
    </location>
</feature>
<name>A0A165HEC2_9APHY</name>
<feature type="region of interest" description="Disordered" evidence="6">
    <location>
        <begin position="1"/>
        <end position="20"/>
    </location>
</feature>
<protein>
    <recommendedName>
        <fullName evidence="7">Fe2OG dioxygenase domain-containing protein</fullName>
    </recommendedName>
</protein>
<dbReference type="PANTHER" id="PTHR16557:SF2">
    <property type="entry name" value="NUCLEIC ACID DIOXYGENASE ALKBH1"/>
    <property type="match status" value="1"/>
</dbReference>
<keyword evidence="2" id="KW-0223">Dioxygenase</keyword>
<evidence type="ECO:0000256" key="3">
    <source>
        <dbReference type="ARBA" id="ARBA00023002"/>
    </source>
</evidence>
<dbReference type="Gene3D" id="2.60.120.590">
    <property type="entry name" value="Alpha-ketoglutarate-dependent dioxygenase AlkB-like"/>
    <property type="match status" value="1"/>
</dbReference>
<keyword evidence="3" id="KW-0560">Oxidoreductase</keyword>
<accession>A0A165HEC2</accession>
<evidence type="ECO:0000313" key="8">
    <source>
        <dbReference type="EMBL" id="KZT11624.1"/>
    </source>
</evidence>
<comment type="cofactor">
    <cofactor evidence="5">
        <name>Fe(2+)</name>
        <dbReference type="ChEBI" id="CHEBI:29033"/>
    </cofactor>
    <text evidence="5">Binds 1 Fe(2+) ion per subunit.</text>
</comment>
<dbReference type="InterPro" id="IPR037151">
    <property type="entry name" value="AlkB-like_sf"/>
</dbReference>
<dbReference type="RefSeq" id="XP_040769364.1">
    <property type="nucleotide sequence ID" value="XM_040913870.1"/>
</dbReference>
<organism evidence="8 9">
    <name type="scientific">Laetiporus sulphureus 93-53</name>
    <dbReference type="NCBI Taxonomy" id="1314785"/>
    <lineage>
        <taxon>Eukaryota</taxon>
        <taxon>Fungi</taxon>
        <taxon>Dikarya</taxon>
        <taxon>Basidiomycota</taxon>
        <taxon>Agaricomycotina</taxon>
        <taxon>Agaricomycetes</taxon>
        <taxon>Polyporales</taxon>
        <taxon>Laetiporus</taxon>
    </lineage>
</organism>
<dbReference type="AlphaFoldDB" id="A0A165HEC2"/>
<feature type="binding site" evidence="5">
    <location>
        <position position="349"/>
    </location>
    <ligand>
        <name>Fe cation</name>
        <dbReference type="ChEBI" id="CHEBI:24875"/>
        <note>catalytic</note>
    </ligand>
</feature>
<evidence type="ECO:0000256" key="4">
    <source>
        <dbReference type="ARBA" id="ARBA00023004"/>
    </source>
</evidence>
<dbReference type="InParanoid" id="A0A165HEC2"/>
<dbReference type="PROSITE" id="PS51471">
    <property type="entry name" value="FE2OG_OXY"/>
    <property type="match status" value="1"/>
</dbReference>
<dbReference type="FunCoup" id="A0A165HEC2">
    <property type="interactions" value="472"/>
</dbReference>
<evidence type="ECO:0000259" key="7">
    <source>
        <dbReference type="PROSITE" id="PS51471"/>
    </source>
</evidence>
<dbReference type="Proteomes" id="UP000076871">
    <property type="component" value="Unassembled WGS sequence"/>
</dbReference>
<dbReference type="OrthoDB" id="6614653at2759"/>